<keyword evidence="3" id="KW-0378">Hydrolase</keyword>
<dbReference type="InterPro" id="IPR036237">
    <property type="entry name" value="Xyl_isomerase-like_sf"/>
</dbReference>
<dbReference type="Gene3D" id="3.20.20.150">
    <property type="entry name" value="Divalent-metal-dependent TIM barrel enzymes"/>
    <property type="match status" value="1"/>
</dbReference>
<feature type="coiled-coil region" evidence="1">
    <location>
        <begin position="474"/>
        <end position="501"/>
    </location>
</feature>
<dbReference type="EMBL" id="APJZ01000002">
    <property type="protein sequence ID" value="EOD42549.1"/>
    <property type="molecule type" value="Genomic_DNA"/>
</dbReference>
<accession>R1G9P0</accession>
<name>R1G9P0_NANST</name>
<dbReference type="AlphaFoldDB" id="R1G9P0"/>
<dbReference type="SUPFAM" id="SSF51658">
    <property type="entry name" value="Xylose isomerase-like"/>
    <property type="match status" value="1"/>
</dbReference>
<organism evidence="3 4">
    <name type="scientific">Nanobsidianus stetteri</name>
    <dbReference type="NCBI Taxonomy" id="1294122"/>
    <lineage>
        <taxon>Archaea</taxon>
        <taxon>Nanobdellota</taxon>
        <taxon>Candidatus Nanoarchaeia</taxon>
        <taxon>Nanoarchaeales</taxon>
        <taxon>Nanopusillaceae</taxon>
        <taxon>Candidatus Nanobsidianus</taxon>
    </lineage>
</organism>
<dbReference type="GO" id="GO:0004519">
    <property type="term" value="F:endonuclease activity"/>
    <property type="evidence" value="ECO:0007669"/>
    <property type="project" value="UniProtKB-KW"/>
</dbReference>
<comment type="caution">
    <text evidence="3">The sequence shown here is derived from an EMBL/GenBank/DDBJ whole genome shotgun (WGS) entry which is preliminary data.</text>
</comment>
<gene>
    <name evidence="3" type="ORF">Nst1_279</name>
</gene>
<evidence type="ECO:0000256" key="2">
    <source>
        <dbReference type="SAM" id="MobiDB-lite"/>
    </source>
</evidence>
<reference evidence="3 4" key="1">
    <citation type="submission" date="2013-02" db="EMBL/GenBank/DDBJ databases">
        <title>Insights into archaeal evolution and symbiosis from the genomes of a Nanoarchaeon and its crenarchaeal host from Yellowstone National Park.</title>
        <authorList>
            <person name="Podar M."/>
            <person name="Makarova K.S."/>
            <person name="Graham D.E."/>
            <person name="Wolf Y.I."/>
            <person name="Koonin E.V."/>
            <person name="Reysenbach A.-L."/>
        </authorList>
    </citation>
    <scope>NUCLEOTIDE SEQUENCE [LARGE SCALE GENOMIC DNA]</scope>
</reference>
<evidence type="ECO:0000313" key="4">
    <source>
        <dbReference type="Proteomes" id="UP000053279"/>
    </source>
</evidence>
<keyword evidence="3" id="KW-0255">Endonuclease</keyword>
<feature type="region of interest" description="Disordered" evidence="2">
    <location>
        <begin position="1"/>
        <end position="20"/>
    </location>
</feature>
<sequence length="686" mass="80065">MDNEDKKYPKELYSRGLSTSTNPADVNQLQQYLSKISAGYPGVEIQTYTFSGEKGWVNIPRQIFEEIARNAKINNVEVTIHAPENDFQLPATDRNKNIIEDNMKEMAYKASVILESAEIMSKIYGEPIKVNMHAGDLTLTEWDKDFEENLKKELLNNQEFRKSFAEKLYKLGYITSEQYNELIRNNIDKETLERNVPSWAFAKQEAAYVHLNGNYEYIGSVLPAKYLSGAIEEAKKYVSAIDELYKANEKVWMNIFNDIDRDYNAIKRLLNNNYLIAYFGYSSVDREKIGEFLYDLKRYRLFLEKVKEYIDAIWDNINDIADERLRDSARNRISQYKQYLEENLKKIEKYEYEISKFAKEIVQNNDSPAYRDYYTDKIFDFMNDISSSISNTGNLLQQLKNTVFSEFPIPIVKPYQEVAIKTAPEVIAEGIRMLIEREISRNPDWYKDFDKYLSYINIEESYPGAPATRPDIWKRLLNNIREEVKKVLEDYMEKYPDFKNEIEKKYGSVDEFVKERIGATLDVGHIKMFEKYGYNKEDILKWVEEIKPEIRHLHVHETQAGEDVHLPLGMGWDDIIASELEKLRDILENKKVTIVHEPGGFYRNEFHKMYGNEYYNLLAGAGPYDINGNIPAQFATMFPSGGAQVIPDYIQYTRYSPYSVSIFSQLPIDLGGTSKRQETFSGEKAD</sequence>
<evidence type="ECO:0000256" key="1">
    <source>
        <dbReference type="SAM" id="Coils"/>
    </source>
</evidence>
<keyword evidence="1" id="KW-0175">Coiled coil</keyword>
<keyword evidence="4" id="KW-1185">Reference proteome</keyword>
<dbReference type="Proteomes" id="UP000053279">
    <property type="component" value="Unassembled WGS sequence"/>
</dbReference>
<proteinExistence type="predicted"/>
<feature type="compositionally biased region" description="Basic and acidic residues" evidence="2">
    <location>
        <begin position="1"/>
        <end position="13"/>
    </location>
</feature>
<evidence type="ECO:0000313" key="3">
    <source>
        <dbReference type="EMBL" id="EOD42549.1"/>
    </source>
</evidence>
<keyword evidence="3" id="KW-0540">Nuclease</keyword>
<protein>
    <submittedName>
        <fullName evidence="3">AP endonuclease family enzyme</fullName>
    </submittedName>
</protein>